<evidence type="ECO:0000256" key="5">
    <source>
        <dbReference type="ARBA" id="ARBA00023125"/>
    </source>
</evidence>
<dbReference type="GO" id="GO:0003677">
    <property type="term" value="F:DNA binding"/>
    <property type="evidence" value="ECO:0007669"/>
    <property type="project" value="UniProtKB-KW"/>
</dbReference>
<dbReference type="Pfam" id="PF08646">
    <property type="entry name" value="Rep_fac-A_C"/>
    <property type="match status" value="1"/>
</dbReference>
<keyword evidence="4" id="KW-0862">Zinc</keyword>
<evidence type="ECO:0000256" key="4">
    <source>
        <dbReference type="ARBA" id="ARBA00022833"/>
    </source>
</evidence>
<dbReference type="InterPro" id="IPR012340">
    <property type="entry name" value="NA-bd_OB-fold"/>
</dbReference>
<dbReference type="EnsemblMetazoa" id="AMAM019160-RA">
    <property type="protein sequence ID" value="AMAM019160-PA"/>
    <property type="gene ID" value="AMAM019160"/>
</dbReference>
<evidence type="ECO:0000313" key="7">
    <source>
        <dbReference type="EnsemblMetazoa" id="AMAM019160-PA"/>
    </source>
</evidence>
<evidence type="ECO:0000256" key="2">
    <source>
        <dbReference type="ARBA" id="ARBA00022723"/>
    </source>
</evidence>
<name>A0A182T3Z3_9DIPT</name>
<reference evidence="8" key="1">
    <citation type="submission" date="2013-09" db="EMBL/GenBank/DDBJ databases">
        <title>The Genome Sequence of Anopheles maculatus species B.</title>
        <authorList>
            <consortium name="The Broad Institute Genomics Platform"/>
            <person name="Neafsey D.E."/>
            <person name="Besansky N."/>
            <person name="Howell P."/>
            <person name="Walton C."/>
            <person name="Young S.K."/>
            <person name="Zeng Q."/>
            <person name="Gargeya S."/>
            <person name="Fitzgerald M."/>
            <person name="Haas B."/>
            <person name="Abouelleil A."/>
            <person name="Allen A.W."/>
            <person name="Alvarado L."/>
            <person name="Arachchi H.M."/>
            <person name="Berlin A.M."/>
            <person name="Chapman S.B."/>
            <person name="Gainer-Dewar J."/>
            <person name="Goldberg J."/>
            <person name="Griggs A."/>
            <person name="Gujja S."/>
            <person name="Hansen M."/>
            <person name="Howarth C."/>
            <person name="Imamovic A."/>
            <person name="Ireland A."/>
            <person name="Larimer J."/>
            <person name="McCowan C."/>
            <person name="Murphy C."/>
            <person name="Pearson M."/>
            <person name="Poon T.W."/>
            <person name="Priest M."/>
            <person name="Roberts A."/>
            <person name="Saif S."/>
            <person name="Shea T."/>
            <person name="Sisk P."/>
            <person name="Sykes S."/>
            <person name="Wortman J."/>
            <person name="Nusbaum C."/>
            <person name="Birren B."/>
        </authorList>
    </citation>
    <scope>NUCLEOTIDE SEQUENCE [LARGE SCALE GENOMIC DNA]</scope>
    <source>
        <strain evidence="8">maculatus3</strain>
    </source>
</reference>
<dbReference type="SUPFAM" id="SSF50249">
    <property type="entry name" value="Nucleic acid-binding proteins"/>
    <property type="match status" value="1"/>
</dbReference>
<dbReference type="InterPro" id="IPR047192">
    <property type="entry name" value="Euk_RPA1_DBD_C"/>
</dbReference>
<keyword evidence="8" id="KW-1185">Reference proteome</keyword>
<dbReference type="CDD" id="cd04476">
    <property type="entry name" value="RPA1_DBD_C"/>
    <property type="match status" value="1"/>
</dbReference>
<organism evidence="7 8">
    <name type="scientific">Anopheles maculatus</name>
    <dbReference type="NCBI Taxonomy" id="74869"/>
    <lineage>
        <taxon>Eukaryota</taxon>
        <taxon>Metazoa</taxon>
        <taxon>Ecdysozoa</taxon>
        <taxon>Arthropoda</taxon>
        <taxon>Hexapoda</taxon>
        <taxon>Insecta</taxon>
        <taxon>Pterygota</taxon>
        <taxon>Neoptera</taxon>
        <taxon>Endopterygota</taxon>
        <taxon>Diptera</taxon>
        <taxon>Nematocera</taxon>
        <taxon>Culicoidea</taxon>
        <taxon>Culicidae</taxon>
        <taxon>Anophelinae</taxon>
        <taxon>Anopheles</taxon>
        <taxon>Anopheles maculatus group</taxon>
    </lineage>
</organism>
<keyword evidence="2" id="KW-0479">Metal-binding</keyword>
<evidence type="ECO:0000256" key="1">
    <source>
        <dbReference type="ARBA" id="ARBA00005690"/>
    </source>
</evidence>
<keyword evidence="5" id="KW-0238">DNA-binding</keyword>
<evidence type="ECO:0000313" key="8">
    <source>
        <dbReference type="Proteomes" id="UP000075901"/>
    </source>
</evidence>
<accession>A0A182T3Z3</accession>
<dbReference type="GO" id="GO:0008270">
    <property type="term" value="F:zinc ion binding"/>
    <property type="evidence" value="ECO:0007669"/>
    <property type="project" value="UniProtKB-KW"/>
</dbReference>
<feature type="domain" description="Replication factor A C-terminal" evidence="6">
    <location>
        <begin position="2"/>
        <end position="88"/>
    </location>
</feature>
<sequence length="102" mass="11549">MLIGDWTSNRWITVFTELAEEMLGKTSQEIGSSLEYQKEEAEKLFAAISFKSFVFKLRTKVEYFGEQPRNKTSAVGATPVNHKEYNALLIKSIQELTGVGKN</sequence>
<dbReference type="Proteomes" id="UP000075901">
    <property type="component" value="Unassembled WGS sequence"/>
</dbReference>
<protein>
    <submittedName>
        <fullName evidence="7">Rep_fac-A_C domain-containing protein</fullName>
    </submittedName>
</protein>
<keyword evidence="3" id="KW-0863">Zinc-finger</keyword>
<reference evidence="7" key="2">
    <citation type="submission" date="2020-05" db="UniProtKB">
        <authorList>
            <consortium name="EnsemblMetazoa"/>
        </authorList>
    </citation>
    <scope>IDENTIFICATION</scope>
    <source>
        <strain evidence="7">maculatus3</strain>
    </source>
</reference>
<evidence type="ECO:0000259" key="6">
    <source>
        <dbReference type="Pfam" id="PF08646"/>
    </source>
</evidence>
<proteinExistence type="inferred from homology"/>
<dbReference type="VEuPathDB" id="VectorBase:AMAM019160"/>
<dbReference type="InterPro" id="IPR013955">
    <property type="entry name" value="Rep_factor-A_C"/>
</dbReference>
<evidence type="ECO:0000256" key="3">
    <source>
        <dbReference type="ARBA" id="ARBA00022771"/>
    </source>
</evidence>
<dbReference type="Gene3D" id="2.40.50.140">
    <property type="entry name" value="Nucleic acid-binding proteins"/>
    <property type="match status" value="1"/>
</dbReference>
<comment type="similarity">
    <text evidence="1">Belongs to the replication factor A protein 1 family.</text>
</comment>
<dbReference type="AlphaFoldDB" id="A0A182T3Z3"/>